<dbReference type="Proteomes" id="UP000652761">
    <property type="component" value="Unassembled WGS sequence"/>
</dbReference>
<gene>
    <name evidence="3" type="ORF">Taro_008736</name>
</gene>
<dbReference type="OrthoDB" id="1642709at2759"/>
<reference evidence="3" key="1">
    <citation type="submission" date="2017-07" db="EMBL/GenBank/DDBJ databases">
        <title>Taro Niue Genome Assembly and Annotation.</title>
        <authorList>
            <person name="Atibalentja N."/>
            <person name="Keating K."/>
            <person name="Fields C.J."/>
        </authorList>
    </citation>
    <scope>NUCLEOTIDE SEQUENCE</scope>
    <source>
        <strain evidence="3">Niue_2</strain>
        <tissue evidence="3">Leaf</tissue>
    </source>
</reference>
<feature type="domain" description="Aminotransferase-like plant mobile" evidence="2">
    <location>
        <begin position="327"/>
        <end position="550"/>
    </location>
</feature>
<dbReference type="AlphaFoldDB" id="A0A843TZ12"/>
<protein>
    <recommendedName>
        <fullName evidence="2">Aminotransferase-like plant mobile domain-containing protein</fullName>
    </recommendedName>
</protein>
<proteinExistence type="predicted"/>
<feature type="region of interest" description="Disordered" evidence="1">
    <location>
        <begin position="603"/>
        <end position="635"/>
    </location>
</feature>
<dbReference type="EMBL" id="NMUH01000293">
    <property type="protein sequence ID" value="MQL76345.1"/>
    <property type="molecule type" value="Genomic_DNA"/>
</dbReference>
<feature type="non-terminal residue" evidence="3">
    <location>
        <position position="1"/>
    </location>
</feature>
<evidence type="ECO:0000313" key="3">
    <source>
        <dbReference type="EMBL" id="MQL76345.1"/>
    </source>
</evidence>
<sequence>MSEPYTMAISRSFPRYRALLTPYRTRNKPIPSRQTKELEEQMEGDWKNEASLFLKISEPGPYKALVMSYGRQFLSRGRHAQSTCDKVVLLNDMMPALGEPCVTKGNVSLLSSGYNTVVEGQVETDSPDDGIDSSLISHAEGIYQYQRTEGYPDHFPLDRGLFRFIQNFVPSHMEAGDPRLIAERRYLEAVILTYRDSLLGACPVFYPSFPLDFVMPQRLPSVADLGAFSRDLTRYTWSRMISPAKWSLKGHHRAMNQSSGLLLMPCDSRYNTGGYDNRCLLDRIIDHTTPSWYGRWSVMPSHVFHYGATEWLIGILHHYGELLRATGIYGAVEAALFDYPCYTGILQALVERFNVRWNTFGTAEGETSLDLWSFHRISGLPISGHFYEEVVLDDLHSFRTNGCGQYILPYSFRFLMKVWRDLARAERIEKEKPATRTVSQNAWIRYFYNGPFCFFDGFAVEGRPLEHYRQLEAKTSRGRYIFAPKNRGWNPRHLPDRTHLAAYLVYWLSGFVIPHGEEEGIRPGLIYPACLLAEGHQLAIAPAALANIFHRNRPSGDALKGLVEARSSLVTDICKIDSKELVSRPPAQTTAIPVLRIGGNRDHEVRSRASSSRDMKADKGKAVACRSPDDDEENERNVDLIVPGKYTPLLGDSLPPHGMERGSTSRAGGDLISEVDFIEPSSHCPVPEAAVTGCVDSASAYAEYKAFAEQYPFTPIDAYIPGPAEEYPAAEAASSGGQSFCDQLLSWGVMDSNFIAATSSPFFSWNGLGSPFFASQAYSAFQVGDTADSDGLFGQTSYNLEPSIPTIDGGGLDLSAIDYPPAFQEFYAEESSSVQPPAPEAETEVGNLPYSNPPPSGFDDGGSPSLGLEALPELGVDWPTRARPSPGPEDEDLWNFLVDRVRAVVDSEDPPPIDAVKRVLKEKTMLAFNSGISQNRW</sequence>
<dbReference type="Pfam" id="PF10536">
    <property type="entry name" value="PMD"/>
    <property type="match status" value="1"/>
</dbReference>
<name>A0A843TZ12_COLES</name>
<evidence type="ECO:0000313" key="4">
    <source>
        <dbReference type="Proteomes" id="UP000652761"/>
    </source>
</evidence>
<organism evidence="3 4">
    <name type="scientific">Colocasia esculenta</name>
    <name type="common">Wild taro</name>
    <name type="synonym">Arum esculentum</name>
    <dbReference type="NCBI Taxonomy" id="4460"/>
    <lineage>
        <taxon>Eukaryota</taxon>
        <taxon>Viridiplantae</taxon>
        <taxon>Streptophyta</taxon>
        <taxon>Embryophyta</taxon>
        <taxon>Tracheophyta</taxon>
        <taxon>Spermatophyta</taxon>
        <taxon>Magnoliopsida</taxon>
        <taxon>Liliopsida</taxon>
        <taxon>Araceae</taxon>
        <taxon>Aroideae</taxon>
        <taxon>Colocasieae</taxon>
        <taxon>Colocasia</taxon>
    </lineage>
</organism>
<feature type="region of interest" description="Disordered" evidence="1">
    <location>
        <begin position="829"/>
        <end position="863"/>
    </location>
</feature>
<feature type="compositionally biased region" description="Basic and acidic residues" evidence="1">
    <location>
        <begin position="603"/>
        <end position="621"/>
    </location>
</feature>
<comment type="caution">
    <text evidence="3">The sequence shown here is derived from an EMBL/GenBank/DDBJ whole genome shotgun (WGS) entry which is preliminary data.</text>
</comment>
<accession>A0A843TZ12</accession>
<keyword evidence="4" id="KW-1185">Reference proteome</keyword>
<evidence type="ECO:0000256" key="1">
    <source>
        <dbReference type="SAM" id="MobiDB-lite"/>
    </source>
</evidence>
<evidence type="ECO:0000259" key="2">
    <source>
        <dbReference type="Pfam" id="PF10536"/>
    </source>
</evidence>
<dbReference type="InterPro" id="IPR019557">
    <property type="entry name" value="AminoTfrase-like_pln_mobile"/>
</dbReference>